<reference evidence="2 3" key="1">
    <citation type="submission" date="2020-03" db="EMBL/GenBank/DDBJ databases">
        <title>Genomic Encyclopedia of Type Strains, Phase III (KMG-III): the genomes of soil and plant-associated and newly described type strains.</title>
        <authorList>
            <person name="Whitman W."/>
        </authorList>
    </citation>
    <scope>NUCLEOTIDE SEQUENCE [LARGE SCALE GENOMIC DNA]</scope>
    <source>
        <strain evidence="2 3">CECT 8804</strain>
    </source>
</reference>
<protein>
    <submittedName>
        <fullName evidence="2">Plasmid stability protein</fullName>
    </submittedName>
</protein>
<dbReference type="Pfam" id="PF22513">
    <property type="entry name" value="FitA-like_RHH"/>
    <property type="match status" value="1"/>
</dbReference>
<dbReference type="EMBL" id="JAAOZC010000001">
    <property type="protein sequence ID" value="NIJ06830.1"/>
    <property type="molecule type" value="Genomic_DNA"/>
</dbReference>
<comment type="caution">
    <text evidence="2">The sequence shown here is derived from an EMBL/GenBank/DDBJ whole genome shotgun (WGS) entry which is preliminary data.</text>
</comment>
<gene>
    <name evidence="2" type="ORF">FHS31_000412</name>
</gene>
<organism evidence="2 3">
    <name type="scientific">Sphingomonas vulcanisoli</name>
    <dbReference type="NCBI Taxonomy" id="1658060"/>
    <lineage>
        <taxon>Bacteria</taxon>
        <taxon>Pseudomonadati</taxon>
        <taxon>Pseudomonadota</taxon>
        <taxon>Alphaproteobacteria</taxon>
        <taxon>Sphingomonadales</taxon>
        <taxon>Sphingomonadaceae</taxon>
        <taxon>Sphingomonas</taxon>
    </lineage>
</organism>
<evidence type="ECO:0000259" key="1">
    <source>
        <dbReference type="Pfam" id="PF22513"/>
    </source>
</evidence>
<accession>A0ABX0TQF5</accession>
<name>A0ABX0TQF5_9SPHN</name>
<dbReference type="Proteomes" id="UP000727456">
    <property type="component" value="Unassembled WGS sequence"/>
</dbReference>
<proteinExistence type="predicted"/>
<dbReference type="InterPro" id="IPR053853">
    <property type="entry name" value="FitA-like_RHH"/>
</dbReference>
<dbReference type="SUPFAM" id="SSF47598">
    <property type="entry name" value="Ribbon-helix-helix"/>
    <property type="match status" value="1"/>
</dbReference>
<evidence type="ECO:0000313" key="2">
    <source>
        <dbReference type="EMBL" id="NIJ06830.1"/>
    </source>
</evidence>
<evidence type="ECO:0000313" key="3">
    <source>
        <dbReference type="Proteomes" id="UP000727456"/>
    </source>
</evidence>
<keyword evidence="3" id="KW-1185">Reference proteome</keyword>
<sequence length="81" mass="9136">MASLTIRNIPDDVKRRFHQRAAANGRSMEEEGRQLIIGATQLPKEPARKGMFDILFEASRPGLELPIPPRSRARIPDLSDE</sequence>
<dbReference type="RefSeq" id="WP_167071522.1">
    <property type="nucleotide sequence ID" value="NZ_JAAOZC010000001.1"/>
</dbReference>
<dbReference type="Gene3D" id="1.10.1220.10">
    <property type="entry name" value="Met repressor-like"/>
    <property type="match status" value="1"/>
</dbReference>
<dbReference type="InterPro" id="IPR013321">
    <property type="entry name" value="Arc_rbn_hlx_hlx"/>
</dbReference>
<dbReference type="InterPro" id="IPR010985">
    <property type="entry name" value="Ribbon_hlx_hlx"/>
</dbReference>
<feature type="domain" description="Antitoxin FitA-like ribbon-helix-helix" evidence="1">
    <location>
        <begin position="2"/>
        <end position="36"/>
    </location>
</feature>